<dbReference type="RefSeq" id="WP_381507323.1">
    <property type="nucleotide sequence ID" value="NZ_JBHUOM010000025.1"/>
</dbReference>
<accession>A0ABW6ATS8</accession>
<gene>
    <name evidence="2" type="ORF">ACFS25_26620</name>
</gene>
<dbReference type="Proteomes" id="UP001597512">
    <property type="component" value="Unassembled WGS sequence"/>
</dbReference>
<comment type="caution">
    <text evidence="2">The sequence shown here is derived from an EMBL/GenBank/DDBJ whole genome shotgun (WGS) entry which is preliminary data.</text>
</comment>
<dbReference type="InterPro" id="IPR024775">
    <property type="entry name" value="DinB-like"/>
</dbReference>
<dbReference type="EMBL" id="JBHUOM010000025">
    <property type="protein sequence ID" value="MFD2937375.1"/>
    <property type="molecule type" value="Genomic_DNA"/>
</dbReference>
<dbReference type="InterPro" id="IPR034660">
    <property type="entry name" value="DinB/YfiT-like"/>
</dbReference>
<dbReference type="Pfam" id="PF12867">
    <property type="entry name" value="DinB_2"/>
    <property type="match status" value="1"/>
</dbReference>
<dbReference type="Gene3D" id="1.20.120.450">
    <property type="entry name" value="dinb family like domain"/>
    <property type="match status" value="1"/>
</dbReference>
<evidence type="ECO:0000313" key="2">
    <source>
        <dbReference type="EMBL" id="MFD2937375.1"/>
    </source>
</evidence>
<sequence length="109" mass="12217">MRLVIWILLGLLVGSCSKKVHTSAKSILLEQLRNTHTNEDWYVPLKTATQGLTAEQANWKDSTDNHSIGELVSHLIFWNERILAAFQGNAVADFSGNNEETFAKFNTIS</sequence>
<feature type="domain" description="DinB-like" evidence="1">
    <location>
        <begin position="48"/>
        <end position="91"/>
    </location>
</feature>
<keyword evidence="3" id="KW-1185">Reference proteome</keyword>
<organism evidence="2 3">
    <name type="scientific">Spirosoma flavum</name>
    <dbReference type="NCBI Taxonomy" id="2048557"/>
    <lineage>
        <taxon>Bacteria</taxon>
        <taxon>Pseudomonadati</taxon>
        <taxon>Bacteroidota</taxon>
        <taxon>Cytophagia</taxon>
        <taxon>Cytophagales</taxon>
        <taxon>Cytophagaceae</taxon>
        <taxon>Spirosoma</taxon>
    </lineage>
</organism>
<protein>
    <submittedName>
        <fullName evidence="2">DinB family protein</fullName>
    </submittedName>
</protein>
<dbReference type="PROSITE" id="PS51257">
    <property type="entry name" value="PROKAR_LIPOPROTEIN"/>
    <property type="match status" value="1"/>
</dbReference>
<evidence type="ECO:0000259" key="1">
    <source>
        <dbReference type="Pfam" id="PF12867"/>
    </source>
</evidence>
<reference evidence="3" key="1">
    <citation type="journal article" date="2019" name="Int. J. Syst. Evol. Microbiol.">
        <title>The Global Catalogue of Microorganisms (GCM) 10K type strain sequencing project: providing services to taxonomists for standard genome sequencing and annotation.</title>
        <authorList>
            <consortium name="The Broad Institute Genomics Platform"/>
            <consortium name="The Broad Institute Genome Sequencing Center for Infectious Disease"/>
            <person name="Wu L."/>
            <person name="Ma J."/>
        </authorList>
    </citation>
    <scope>NUCLEOTIDE SEQUENCE [LARGE SCALE GENOMIC DNA]</scope>
    <source>
        <strain evidence="3">KCTC 52490</strain>
    </source>
</reference>
<dbReference type="SUPFAM" id="SSF109854">
    <property type="entry name" value="DinB/YfiT-like putative metalloenzymes"/>
    <property type="match status" value="1"/>
</dbReference>
<proteinExistence type="predicted"/>
<evidence type="ECO:0000313" key="3">
    <source>
        <dbReference type="Proteomes" id="UP001597512"/>
    </source>
</evidence>
<name>A0ABW6ATS8_9BACT</name>